<dbReference type="OrthoDB" id="282393at2"/>
<reference evidence="2 3" key="1">
    <citation type="submission" date="2016-10" db="EMBL/GenBank/DDBJ databases">
        <authorList>
            <person name="de Groot N.N."/>
        </authorList>
    </citation>
    <scope>NUCLEOTIDE SEQUENCE [LARGE SCALE GENOMIC DNA]</scope>
    <source>
        <strain evidence="2 3">DSM 22012</strain>
    </source>
</reference>
<dbReference type="EMBL" id="FNVQ01000001">
    <property type="protein sequence ID" value="SEF72972.1"/>
    <property type="molecule type" value="Genomic_DNA"/>
</dbReference>
<dbReference type="NCBIfam" id="TIGR02284">
    <property type="entry name" value="PA2169 family four-helix-bundle protein"/>
    <property type="match status" value="1"/>
</dbReference>
<evidence type="ECO:0000259" key="1">
    <source>
        <dbReference type="Pfam" id="PF09537"/>
    </source>
</evidence>
<evidence type="ECO:0000313" key="3">
    <source>
        <dbReference type="Proteomes" id="UP000236745"/>
    </source>
</evidence>
<gene>
    <name evidence="2" type="ORF">SAMN05444390_101343</name>
</gene>
<proteinExistence type="predicted"/>
<dbReference type="InterPro" id="IPR012347">
    <property type="entry name" value="Ferritin-like"/>
</dbReference>
<dbReference type="Pfam" id="PF09537">
    <property type="entry name" value="DUF2383"/>
    <property type="match status" value="1"/>
</dbReference>
<protein>
    <recommendedName>
        <fullName evidence="1">DUF2383 domain-containing protein</fullName>
    </recommendedName>
</protein>
<dbReference type="InterPro" id="IPR011971">
    <property type="entry name" value="CHP02284"/>
</dbReference>
<name>A0A1H5UCZ6_9GAMM</name>
<dbReference type="AlphaFoldDB" id="A0A1H5UCZ6"/>
<accession>A0A1H5UCZ6</accession>
<dbReference type="Proteomes" id="UP000236745">
    <property type="component" value="Unassembled WGS sequence"/>
</dbReference>
<dbReference type="Gene3D" id="1.20.1260.10">
    <property type="match status" value="1"/>
</dbReference>
<evidence type="ECO:0000313" key="2">
    <source>
        <dbReference type="EMBL" id="SEF72972.1"/>
    </source>
</evidence>
<organism evidence="2 3">
    <name type="scientific">Marinobacterium lutimaris</name>
    <dbReference type="NCBI Taxonomy" id="568106"/>
    <lineage>
        <taxon>Bacteria</taxon>
        <taxon>Pseudomonadati</taxon>
        <taxon>Pseudomonadota</taxon>
        <taxon>Gammaproteobacteria</taxon>
        <taxon>Oceanospirillales</taxon>
        <taxon>Oceanospirillaceae</taxon>
        <taxon>Marinobacterium</taxon>
    </lineage>
</organism>
<dbReference type="InterPro" id="IPR019052">
    <property type="entry name" value="DUF2383"/>
</dbReference>
<keyword evidence="3" id="KW-1185">Reference proteome</keyword>
<sequence>MLEARDSQVVNELIAVCVDGARFYETAAREVEDSELRILFREMGSTRQTIAEALAHKLKELGYEPDISGTLAGRMKQLYTELRARLADNGDQRYIADLESLEANALHDFKLSTHKVKSTRVAQELANHLATIQLSHDQLRALKQTRLDRI</sequence>
<dbReference type="RefSeq" id="WP_104001344.1">
    <property type="nucleotide sequence ID" value="NZ_FNVQ01000001.1"/>
</dbReference>
<feature type="domain" description="DUF2383" evidence="1">
    <location>
        <begin position="8"/>
        <end position="110"/>
    </location>
</feature>